<gene>
    <name evidence="2" type="ORF">HX018_05325</name>
</gene>
<sequence>MNAKTNINYLFSPLLILIFTSWASVANAQQELMEQINALSKYYLTSGMSFEIKNTNGDAILSVYDEDTDEEHTVYLNLKNDFWIEDIQLDEDEEGHIIRLTPKKKLKLETNDGVSSIDVGQYIQIFSKVNGARTSYLHDRIIAFAKAIGTKSK</sequence>
<evidence type="ECO:0000313" key="3">
    <source>
        <dbReference type="Proteomes" id="UP001170954"/>
    </source>
</evidence>
<dbReference type="Proteomes" id="UP001170954">
    <property type="component" value="Unassembled WGS sequence"/>
</dbReference>
<organism evidence="2 3">
    <name type="scientific">Sphingobacterium hotanense</name>
    <dbReference type="NCBI Taxonomy" id="649196"/>
    <lineage>
        <taxon>Bacteria</taxon>
        <taxon>Pseudomonadati</taxon>
        <taxon>Bacteroidota</taxon>
        <taxon>Sphingobacteriia</taxon>
        <taxon>Sphingobacteriales</taxon>
        <taxon>Sphingobacteriaceae</taxon>
        <taxon>Sphingobacterium</taxon>
    </lineage>
</organism>
<dbReference type="RefSeq" id="WP_286650690.1">
    <property type="nucleotide sequence ID" value="NZ_JACAGK010000010.1"/>
</dbReference>
<keyword evidence="1" id="KW-0732">Signal</keyword>
<accession>A0ABT7NL76</accession>
<reference evidence="2" key="2">
    <citation type="journal article" date="2022" name="Sci. Total Environ.">
        <title>Prevalence, transmission, and molecular epidemiology of tet(X)-positive bacteria among humans, animals, and environmental niches in China: An epidemiological, and genomic-based study.</title>
        <authorList>
            <person name="Dong N."/>
            <person name="Zeng Y."/>
            <person name="Cai C."/>
            <person name="Sun C."/>
            <person name="Lu J."/>
            <person name="Liu C."/>
            <person name="Zhou H."/>
            <person name="Sun Q."/>
            <person name="Shu L."/>
            <person name="Wang H."/>
            <person name="Wang Y."/>
            <person name="Wang S."/>
            <person name="Wu C."/>
            <person name="Chan E.W."/>
            <person name="Chen G."/>
            <person name="Shen Z."/>
            <person name="Chen S."/>
            <person name="Zhang R."/>
        </authorList>
    </citation>
    <scope>NUCLEOTIDE SEQUENCE</scope>
    <source>
        <strain evidence="2">R1692</strain>
    </source>
</reference>
<evidence type="ECO:0000313" key="2">
    <source>
        <dbReference type="EMBL" id="MDM1047663.1"/>
    </source>
</evidence>
<feature type="chain" id="PRO_5046233943" description="Auto-transporter adhesin head GIN domain-containing protein" evidence="1">
    <location>
        <begin position="29"/>
        <end position="153"/>
    </location>
</feature>
<protein>
    <recommendedName>
        <fullName evidence="4">Auto-transporter adhesin head GIN domain-containing protein</fullName>
    </recommendedName>
</protein>
<proteinExistence type="predicted"/>
<evidence type="ECO:0000256" key="1">
    <source>
        <dbReference type="SAM" id="SignalP"/>
    </source>
</evidence>
<comment type="caution">
    <text evidence="2">The sequence shown here is derived from an EMBL/GenBank/DDBJ whole genome shotgun (WGS) entry which is preliminary data.</text>
</comment>
<keyword evidence="3" id="KW-1185">Reference proteome</keyword>
<name>A0ABT7NL76_9SPHI</name>
<feature type="signal peptide" evidence="1">
    <location>
        <begin position="1"/>
        <end position="28"/>
    </location>
</feature>
<evidence type="ECO:0008006" key="4">
    <source>
        <dbReference type="Google" id="ProtNLM"/>
    </source>
</evidence>
<reference evidence="2" key="1">
    <citation type="submission" date="2020-06" db="EMBL/GenBank/DDBJ databases">
        <authorList>
            <person name="Dong N."/>
        </authorList>
    </citation>
    <scope>NUCLEOTIDE SEQUENCE</scope>
    <source>
        <strain evidence="2">R1692</strain>
    </source>
</reference>
<dbReference type="EMBL" id="JACAGK010000010">
    <property type="protein sequence ID" value="MDM1047663.1"/>
    <property type="molecule type" value="Genomic_DNA"/>
</dbReference>